<dbReference type="Pfam" id="PF05036">
    <property type="entry name" value="SPOR"/>
    <property type="match status" value="1"/>
</dbReference>
<dbReference type="InterPro" id="IPR052521">
    <property type="entry name" value="Cell_div_SPOR-domain"/>
</dbReference>
<protein>
    <submittedName>
        <fullName evidence="4">Cell division protein FtsN</fullName>
    </submittedName>
</protein>
<dbReference type="GO" id="GO:0042834">
    <property type="term" value="F:peptidoglycan binding"/>
    <property type="evidence" value="ECO:0007669"/>
    <property type="project" value="InterPro"/>
</dbReference>
<dbReference type="AlphaFoldDB" id="A0A1J5R8R0"/>
<dbReference type="GO" id="GO:0032506">
    <property type="term" value="P:cytokinetic process"/>
    <property type="evidence" value="ECO:0007669"/>
    <property type="project" value="TreeGrafter"/>
</dbReference>
<evidence type="ECO:0000256" key="1">
    <source>
        <dbReference type="SAM" id="MobiDB-lite"/>
    </source>
</evidence>
<dbReference type="EMBL" id="MLJW01000371">
    <property type="protein sequence ID" value="OIQ88476.1"/>
    <property type="molecule type" value="Genomic_DNA"/>
</dbReference>
<accession>A0A1J5R8R0</accession>
<evidence type="ECO:0000313" key="4">
    <source>
        <dbReference type="EMBL" id="OIQ88476.1"/>
    </source>
</evidence>
<organism evidence="4">
    <name type="scientific">mine drainage metagenome</name>
    <dbReference type="NCBI Taxonomy" id="410659"/>
    <lineage>
        <taxon>unclassified sequences</taxon>
        <taxon>metagenomes</taxon>
        <taxon>ecological metagenomes</taxon>
    </lineage>
</organism>
<comment type="caution">
    <text evidence="4">The sequence shown here is derived from an EMBL/GenBank/DDBJ whole genome shotgun (WGS) entry which is preliminary data.</text>
</comment>
<keyword evidence="4" id="KW-0132">Cell division</keyword>
<dbReference type="InterPro" id="IPR007730">
    <property type="entry name" value="SPOR-like_dom"/>
</dbReference>
<dbReference type="GO" id="GO:0032153">
    <property type="term" value="C:cell division site"/>
    <property type="evidence" value="ECO:0007669"/>
    <property type="project" value="TreeGrafter"/>
</dbReference>
<gene>
    <name evidence="4" type="ORF">GALL_296580</name>
</gene>
<feature type="compositionally biased region" description="Low complexity" evidence="1">
    <location>
        <begin position="68"/>
        <end position="86"/>
    </location>
</feature>
<evidence type="ECO:0000259" key="3">
    <source>
        <dbReference type="PROSITE" id="PS51724"/>
    </source>
</evidence>
<dbReference type="PANTHER" id="PTHR38687">
    <property type="entry name" value="CELL DIVISION PROTEIN DEDD-RELATED"/>
    <property type="match status" value="1"/>
</dbReference>
<sequence length="209" mass="21095">MTLDNRTPAAQRGGTTLGLIIGLVIGLAIALAAATYINRAQLPFMNRFQQRPGTPASAAENWNPNQDLATGGAPTAGSSAPAPVASAPLSPKAIEALGQPPAGVVQGADGNPPQTAPAAPAASAPAAAPAANLRYIVQIGAYGDRADAERQRAKVALAGLEAHVDQPVVGGRTLYRVRVGPFDQSADANKAQKTLNDAGITSVVVKIAN</sequence>
<feature type="transmembrane region" description="Helical" evidence="2">
    <location>
        <begin position="16"/>
        <end position="37"/>
    </location>
</feature>
<evidence type="ECO:0000256" key="2">
    <source>
        <dbReference type="SAM" id="Phobius"/>
    </source>
</evidence>
<feature type="region of interest" description="Disordered" evidence="1">
    <location>
        <begin position="101"/>
        <end position="123"/>
    </location>
</feature>
<keyword evidence="2" id="KW-0812">Transmembrane</keyword>
<keyword evidence="2" id="KW-0472">Membrane</keyword>
<dbReference type="PROSITE" id="PS51724">
    <property type="entry name" value="SPOR"/>
    <property type="match status" value="1"/>
</dbReference>
<reference evidence="4" key="1">
    <citation type="submission" date="2016-10" db="EMBL/GenBank/DDBJ databases">
        <title>Sequence of Gallionella enrichment culture.</title>
        <authorList>
            <person name="Poehlein A."/>
            <person name="Muehling M."/>
            <person name="Daniel R."/>
        </authorList>
    </citation>
    <scope>NUCLEOTIDE SEQUENCE</scope>
</reference>
<dbReference type="InterPro" id="IPR036680">
    <property type="entry name" value="SPOR-like_sf"/>
</dbReference>
<dbReference type="GO" id="GO:0030428">
    <property type="term" value="C:cell septum"/>
    <property type="evidence" value="ECO:0007669"/>
    <property type="project" value="TreeGrafter"/>
</dbReference>
<keyword evidence="2" id="KW-1133">Transmembrane helix</keyword>
<feature type="domain" description="SPOR" evidence="3">
    <location>
        <begin position="129"/>
        <end position="207"/>
    </location>
</feature>
<proteinExistence type="predicted"/>
<feature type="region of interest" description="Disordered" evidence="1">
    <location>
        <begin position="51"/>
        <end position="86"/>
    </location>
</feature>
<name>A0A1J5R8R0_9ZZZZ</name>
<dbReference type="PANTHER" id="PTHR38687:SF1">
    <property type="entry name" value="CELL DIVISION PROTEIN DEDD"/>
    <property type="match status" value="1"/>
</dbReference>
<dbReference type="Gene3D" id="3.30.70.1070">
    <property type="entry name" value="Sporulation related repeat"/>
    <property type="match status" value="1"/>
</dbReference>
<dbReference type="SUPFAM" id="SSF110997">
    <property type="entry name" value="Sporulation related repeat"/>
    <property type="match status" value="1"/>
</dbReference>
<keyword evidence="4" id="KW-0131">Cell cycle</keyword>